<sequence length="405" mass="45714">MSDMSAIKIANEERDDANQLYAARAPVMIWVAITYATTLVLQFISRPLLVHTIIYTCFIAIHIMLYWRMSGRPLQKTWVYIAAQGILVFVSGCIMPDGCPATFIGLYTLLIGQSVGVYYRIGKILLSSLFFLFLFCLGVFWMQGIWNLSLFLLIMLPLVVSVAGYAILFFRQVRARIRTQAFLKDLEVAHQKVEQLTVANERQRMARDLHDTLAQGLVGLIMQLEAVDAHMSSGNYKKSQAIVMQAMERVRETLAEARLAIDNLRLKGAQDADFSGAVDHEVHRFQSATGIPCFVQMKLTGALPGLIVEHGHRIISECLTNIARHAKAKHAWLTIEERNNRLYIEIKDDGTGFDPRMTEKKAGHYGLLGIHERVRVLRGVIDVESRLQEGTTVQIEVPIHKGEYL</sequence>
<keyword evidence="5 10" id="KW-0418">Kinase</keyword>
<keyword evidence="8" id="KW-1133">Transmembrane helix</keyword>
<dbReference type="PANTHER" id="PTHR24421">
    <property type="entry name" value="NITRATE/NITRITE SENSOR PROTEIN NARX-RELATED"/>
    <property type="match status" value="1"/>
</dbReference>
<dbReference type="AlphaFoldDB" id="A0AAJ3YZL2"/>
<evidence type="ECO:0000256" key="1">
    <source>
        <dbReference type="ARBA" id="ARBA00000085"/>
    </source>
</evidence>
<evidence type="ECO:0000313" key="11">
    <source>
        <dbReference type="Proteomes" id="UP000288675"/>
    </source>
</evidence>
<dbReference type="GO" id="GO:0000155">
    <property type="term" value="F:phosphorelay sensor kinase activity"/>
    <property type="evidence" value="ECO:0007669"/>
    <property type="project" value="InterPro"/>
</dbReference>
<dbReference type="KEGG" id="bgy:BGLY_3076"/>
<keyword evidence="8" id="KW-0812">Transmembrane</keyword>
<accession>A0AAJ3YZL2</accession>
<keyword evidence="6" id="KW-0067">ATP-binding</keyword>
<evidence type="ECO:0000256" key="2">
    <source>
        <dbReference type="ARBA" id="ARBA00012438"/>
    </source>
</evidence>
<dbReference type="InterPro" id="IPR003594">
    <property type="entry name" value="HATPase_dom"/>
</dbReference>
<evidence type="ECO:0000313" key="10">
    <source>
        <dbReference type="EMBL" id="QAT66169.1"/>
    </source>
</evidence>
<dbReference type="GO" id="GO:0016020">
    <property type="term" value="C:membrane"/>
    <property type="evidence" value="ECO:0007669"/>
    <property type="project" value="InterPro"/>
</dbReference>
<evidence type="ECO:0000256" key="3">
    <source>
        <dbReference type="ARBA" id="ARBA00022679"/>
    </source>
</evidence>
<dbReference type="PANTHER" id="PTHR24421:SF55">
    <property type="entry name" value="SENSOR HISTIDINE KINASE YDFH"/>
    <property type="match status" value="1"/>
</dbReference>
<proteinExistence type="predicted"/>
<dbReference type="InterPro" id="IPR011712">
    <property type="entry name" value="Sig_transdc_His_kin_sub3_dim/P"/>
</dbReference>
<dbReference type="InterPro" id="IPR036890">
    <property type="entry name" value="HATPase_C_sf"/>
</dbReference>
<dbReference type="CDD" id="cd16917">
    <property type="entry name" value="HATPase_UhpB-NarQ-NarX-like"/>
    <property type="match status" value="1"/>
</dbReference>
<evidence type="ECO:0000256" key="5">
    <source>
        <dbReference type="ARBA" id="ARBA00022777"/>
    </source>
</evidence>
<feature type="transmembrane region" description="Helical" evidence="8">
    <location>
        <begin position="21"/>
        <end position="42"/>
    </location>
</feature>
<keyword evidence="3" id="KW-0808">Transferase</keyword>
<organism evidence="10 11">
    <name type="scientific">Bacillus glycinifermentans</name>
    <dbReference type="NCBI Taxonomy" id="1664069"/>
    <lineage>
        <taxon>Bacteria</taxon>
        <taxon>Bacillati</taxon>
        <taxon>Bacillota</taxon>
        <taxon>Bacilli</taxon>
        <taxon>Bacillales</taxon>
        <taxon>Bacillaceae</taxon>
        <taxon>Bacillus</taxon>
    </lineage>
</organism>
<feature type="transmembrane region" description="Helical" evidence="8">
    <location>
        <begin position="148"/>
        <end position="170"/>
    </location>
</feature>
<dbReference type="PROSITE" id="PS50109">
    <property type="entry name" value="HIS_KIN"/>
    <property type="match status" value="1"/>
</dbReference>
<dbReference type="GeneID" id="82854079"/>
<feature type="transmembrane region" description="Helical" evidence="8">
    <location>
        <begin position="101"/>
        <end position="119"/>
    </location>
</feature>
<dbReference type="EC" id="2.7.13.3" evidence="2"/>
<dbReference type="SMART" id="SM00387">
    <property type="entry name" value="HATPase_c"/>
    <property type="match status" value="1"/>
</dbReference>
<dbReference type="Gene3D" id="1.20.5.1930">
    <property type="match status" value="1"/>
</dbReference>
<keyword evidence="4" id="KW-0547">Nucleotide-binding</keyword>
<gene>
    <name evidence="10" type="ORF">EQZ20_15495</name>
</gene>
<dbReference type="InterPro" id="IPR050482">
    <property type="entry name" value="Sensor_HK_TwoCompSys"/>
</dbReference>
<feature type="transmembrane region" description="Helical" evidence="8">
    <location>
        <begin position="78"/>
        <end position="95"/>
    </location>
</feature>
<evidence type="ECO:0000256" key="7">
    <source>
        <dbReference type="ARBA" id="ARBA00023012"/>
    </source>
</evidence>
<name>A0AAJ3YZL2_9BACI</name>
<keyword evidence="8" id="KW-0472">Membrane</keyword>
<dbReference type="Pfam" id="PF02518">
    <property type="entry name" value="HATPase_c"/>
    <property type="match status" value="1"/>
</dbReference>
<dbReference type="GO" id="GO:0005524">
    <property type="term" value="F:ATP binding"/>
    <property type="evidence" value="ECO:0007669"/>
    <property type="project" value="UniProtKB-KW"/>
</dbReference>
<evidence type="ECO:0000256" key="6">
    <source>
        <dbReference type="ARBA" id="ARBA00022840"/>
    </source>
</evidence>
<dbReference type="RefSeq" id="WP_046131573.1">
    <property type="nucleotide sequence ID" value="NZ_CP035232.1"/>
</dbReference>
<dbReference type="Gene3D" id="3.30.565.10">
    <property type="entry name" value="Histidine kinase-like ATPase, C-terminal domain"/>
    <property type="match status" value="1"/>
</dbReference>
<dbReference type="EMBL" id="CP035232">
    <property type="protein sequence ID" value="QAT66169.1"/>
    <property type="molecule type" value="Genomic_DNA"/>
</dbReference>
<protein>
    <recommendedName>
        <fullName evidence="2">histidine kinase</fullName>
        <ecNumber evidence="2">2.7.13.3</ecNumber>
    </recommendedName>
</protein>
<feature type="domain" description="Histidine kinase" evidence="9">
    <location>
        <begin position="313"/>
        <end position="401"/>
    </location>
</feature>
<comment type="catalytic activity">
    <reaction evidence="1">
        <text>ATP + protein L-histidine = ADP + protein N-phospho-L-histidine.</text>
        <dbReference type="EC" id="2.7.13.3"/>
    </reaction>
</comment>
<reference evidence="10 11" key="1">
    <citation type="submission" date="2019-01" db="EMBL/GenBank/DDBJ databases">
        <title>Genome sequence of Bacillus glycinifermentans SRCM103574.</title>
        <authorList>
            <person name="Kong H.-J."/>
            <person name="Jeong S.-Y."/>
            <person name="Jeong D.-Y."/>
        </authorList>
    </citation>
    <scope>NUCLEOTIDE SEQUENCE [LARGE SCALE GENOMIC DNA]</scope>
    <source>
        <strain evidence="10 11">SRCM103574</strain>
    </source>
</reference>
<dbReference type="Pfam" id="PF07730">
    <property type="entry name" value="HisKA_3"/>
    <property type="match status" value="1"/>
</dbReference>
<dbReference type="InterPro" id="IPR005467">
    <property type="entry name" value="His_kinase_dom"/>
</dbReference>
<evidence type="ECO:0000256" key="4">
    <source>
        <dbReference type="ARBA" id="ARBA00022741"/>
    </source>
</evidence>
<keyword evidence="7" id="KW-0902">Two-component regulatory system</keyword>
<evidence type="ECO:0000259" key="9">
    <source>
        <dbReference type="PROSITE" id="PS50109"/>
    </source>
</evidence>
<feature type="transmembrane region" description="Helical" evidence="8">
    <location>
        <begin position="48"/>
        <end position="66"/>
    </location>
</feature>
<dbReference type="SUPFAM" id="SSF55874">
    <property type="entry name" value="ATPase domain of HSP90 chaperone/DNA topoisomerase II/histidine kinase"/>
    <property type="match status" value="1"/>
</dbReference>
<dbReference type="GO" id="GO:0046983">
    <property type="term" value="F:protein dimerization activity"/>
    <property type="evidence" value="ECO:0007669"/>
    <property type="project" value="InterPro"/>
</dbReference>
<dbReference type="Proteomes" id="UP000288675">
    <property type="component" value="Chromosome"/>
</dbReference>
<evidence type="ECO:0000256" key="8">
    <source>
        <dbReference type="SAM" id="Phobius"/>
    </source>
</evidence>
<feature type="transmembrane region" description="Helical" evidence="8">
    <location>
        <begin position="124"/>
        <end position="142"/>
    </location>
</feature>